<dbReference type="AlphaFoldDB" id="A0A2H4VA24"/>
<dbReference type="EMBL" id="CP017766">
    <property type="protein sequence ID" value="AUB54944.1"/>
    <property type="molecule type" value="Genomic_DNA"/>
</dbReference>
<dbReference type="PANTHER" id="PTHR42894:SF1">
    <property type="entry name" value="N-(5'-PHOSPHORIBOSYL)ANTHRANILATE ISOMERASE"/>
    <property type="match status" value="1"/>
</dbReference>
<dbReference type="Gene3D" id="3.20.20.70">
    <property type="entry name" value="Aldolase class I"/>
    <property type="match status" value="1"/>
</dbReference>
<dbReference type="RefSeq" id="WP_100904922.1">
    <property type="nucleotide sequence ID" value="NZ_CP017766.1"/>
</dbReference>
<evidence type="ECO:0000313" key="10">
    <source>
        <dbReference type="EMBL" id="AUB54944.1"/>
    </source>
</evidence>
<proteinExistence type="inferred from homology"/>
<dbReference type="EC" id="5.3.1.24" evidence="8"/>
<keyword evidence="7 8" id="KW-0413">Isomerase</keyword>
<comment type="similarity">
    <text evidence="3 8">Belongs to the TrpF family.</text>
</comment>
<name>A0A2H4VA24_9EURY</name>
<sequence length="238" mass="26945">MNIKICGIRREKDLSSCERAGADLIGFINIKRSKRMVEIPELNNLILSMKDKNKAVLVIEPENMADAIERIEKTGLKNIQLHSLSADEINNLKKHYQPTRETDEDGNSIDNQGDLRVIRALGLSTVIGPQKIREIQDFARVCDCLLFDYQIRGKTGGTGKQIPLKIAVEAARIAKQTKPDLKIFLAGGMDKKRMEEKFEILEEFFDYVDVNSKVEDKPGVKNTTKINELIEIKTFNKA</sequence>
<evidence type="ECO:0000256" key="6">
    <source>
        <dbReference type="ARBA" id="ARBA00023141"/>
    </source>
</evidence>
<feature type="domain" description="N-(5'phosphoribosyl) anthranilate isomerase (PRAI)" evidence="9">
    <location>
        <begin position="3"/>
        <end position="231"/>
    </location>
</feature>
<dbReference type="Proteomes" id="UP000232806">
    <property type="component" value="Chromosome"/>
</dbReference>
<evidence type="ECO:0000256" key="5">
    <source>
        <dbReference type="ARBA" id="ARBA00022822"/>
    </source>
</evidence>
<organism evidence="10 11">
    <name type="scientific">Methanobacterium subterraneum</name>
    <dbReference type="NCBI Taxonomy" id="59277"/>
    <lineage>
        <taxon>Archaea</taxon>
        <taxon>Methanobacteriati</taxon>
        <taxon>Methanobacteriota</taxon>
        <taxon>Methanomada group</taxon>
        <taxon>Methanobacteria</taxon>
        <taxon>Methanobacteriales</taxon>
        <taxon>Methanobacteriaceae</taxon>
        <taxon>Methanobacterium</taxon>
    </lineage>
</organism>
<keyword evidence="5 8" id="KW-0822">Tryptophan biosynthesis</keyword>
<comment type="pathway">
    <text evidence="2 8">Amino-acid biosynthesis; L-tryptophan biosynthesis; L-tryptophan from chorismate: step 3/5.</text>
</comment>
<dbReference type="CDD" id="cd00405">
    <property type="entry name" value="PRAI"/>
    <property type="match status" value="1"/>
</dbReference>
<evidence type="ECO:0000256" key="3">
    <source>
        <dbReference type="ARBA" id="ARBA00007571"/>
    </source>
</evidence>
<evidence type="ECO:0000256" key="7">
    <source>
        <dbReference type="ARBA" id="ARBA00023235"/>
    </source>
</evidence>
<evidence type="ECO:0000313" key="11">
    <source>
        <dbReference type="Proteomes" id="UP000232806"/>
    </source>
</evidence>
<dbReference type="SUPFAM" id="SSF51366">
    <property type="entry name" value="Ribulose-phoshate binding barrel"/>
    <property type="match status" value="1"/>
</dbReference>
<dbReference type="InterPro" id="IPR001240">
    <property type="entry name" value="PRAI_dom"/>
</dbReference>
<evidence type="ECO:0000256" key="1">
    <source>
        <dbReference type="ARBA" id="ARBA00001164"/>
    </source>
</evidence>
<dbReference type="GO" id="GO:0000162">
    <property type="term" value="P:L-tryptophan biosynthetic process"/>
    <property type="evidence" value="ECO:0007669"/>
    <property type="project" value="UniProtKB-UniRule"/>
</dbReference>
<keyword evidence="6 8" id="KW-0057">Aromatic amino acid biosynthesis</keyword>
<dbReference type="InterPro" id="IPR044643">
    <property type="entry name" value="TrpF_fam"/>
</dbReference>
<dbReference type="PANTHER" id="PTHR42894">
    <property type="entry name" value="N-(5'-PHOSPHORIBOSYL)ANTHRANILATE ISOMERASE"/>
    <property type="match status" value="1"/>
</dbReference>
<dbReference type="OrthoDB" id="27513at2157"/>
<dbReference type="InterPro" id="IPR013785">
    <property type="entry name" value="Aldolase_TIM"/>
</dbReference>
<keyword evidence="4 8" id="KW-0028">Amino-acid biosynthesis</keyword>
<dbReference type="UniPathway" id="UPA00035">
    <property type="reaction ID" value="UER00042"/>
</dbReference>
<evidence type="ECO:0000256" key="4">
    <source>
        <dbReference type="ARBA" id="ARBA00022605"/>
    </source>
</evidence>
<evidence type="ECO:0000256" key="2">
    <source>
        <dbReference type="ARBA" id="ARBA00004664"/>
    </source>
</evidence>
<evidence type="ECO:0000259" key="9">
    <source>
        <dbReference type="Pfam" id="PF00697"/>
    </source>
</evidence>
<dbReference type="HAMAP" id="MF_00135">
    <property type="entry name" value="PRAI"/>
    <property type="match status" value="1"/>
</dbReference>
<accession>A0A2H4VA24</accession>
<dbReference type="Pfam" id="PF00697">
    <property type="entry name" value="PRAI"/>
    <property type="match status" value="1"/>
</dbReference>
<comment type="catalytic activity">
    <reaction evidence="1 8">
        <text>N-(5-phospho-beta-D-ribosyl)anthranilate = 1-(2-carboxyphenylamino)-1-deoxy-D-ribulose 5-phosphate</text>
        <dbReference type="Rhea" id="RHEA:21540"/>
        <dbReference type="ChEBI" id="CHEBI:18277"/>
        <dbReference type="ChEBI" id="CHEBI:58613"/>
        <dbReference type="EC" id="5.3.1.24"/>
    </reaction>
</comment>
<protein>
    <recommendedName>
        <fullName evidence="8">N-(5'-phosphoribosyl)anthranilate isomerase</fullName>
        <shortName evidence="8">PRAI</shortName>
        <ecNumber evidence="8">5.3.1.24</ecNumber>
    </recommendedName>
</protein>
<dbReference type="GO" id="GO:0004640">
    <property type="term" value="F:phosphoribosylanthranilate isomerase activity"/>
    <property type="evidence" value="ECO:0007669"/>
    <property type="project" value="UniProtKB-UniRule"/>
</dbReference>
<gene>
    <name evidence="8" type="primary">trpF</name>
    <name evidence="10" type="ORF">BK007_02170</name>
</gene>
<reference evidence="10 11" key="1">
    <citation type="submission" date="2016-10" db="EMBL/GenBank/DDBJ databases">
        <title>Comparative genomics between deep and shallow subseafloor isolates.</title>
        <authorList>
            <person name="Ishii S."/>
            <person name="Miller J.R."/>
            <person name="Sutton G."/>
            <person name="Suzuki S."/>
            <person name="Methe B."/>
            <person name="Inagaki F."/>
            <person name="Imachi H."/>
        </authorList>
    </citation>
    <scope>NUCLEOTIDE SEQUENCE [LARGE SCALE GENOMIC DNA]</scope>
    <source>
        <strain evidence="10 11">MO-MB1</strain>
    </source>
</reference>
<dbReference type="GeneID" id="35120361"/>
<dbReference type="InterPro" id="IPR011060">
    <property type="entry name" value="RibuloseP-bd_barrel"/>
</dbReference>
<evidence type="ECO:0000256" key="8">
    <source>
        <dbReference type="HAMAP-Rule" id="MF_00135"/>
    </source>
</evidence>